<organism evidence="1 2">
    <name type="scientific">Deinococcus rufus</name>
    <dbReference type="NCBI Taxonomy" id="2136097"/>
    <lineage>
        <taxon>Bacteria</taxon>
        <taxon>Thermotogati</taxon>
        <taxon>Deinococcota</taxon>
        <taxon>Deinococci</taxon>
        <taxon>Deinococcales</taxon>
        <taxon>Deinococcaceae</taxon>
        <taxon>Deinococcus</taxon>
    </lineage>
</organism>
<gene>
    <name evidence="1" type="ORF">ACFOSB_10430</name>
</gene>
<proteinExistence type="predicted"/>
<dbReference type="EMBL" id="JBHRZG010000010">
    <property type="protein sequence ID" value="MFC3833275.1"/>
    <property type="molecule type" value="Genomic_DNA"/>
</dbReference>
<name>A0ABV7ZAK9_9DEIO</name>
<comment type="caution">
    <text evidence="1">The sequence shown here is derived from an EMBL/GenBank/DDBJ whole genome shotgun (WGS) entry which is preliminary data.</text>
</comment>
<accession>A0ABV7ZAK9</accession>
<dbReference type="Proteomes" id="UP001595803">
    <property type="component" value="Unassembled WGS sequence"/>
</dbReference>
<dbReference type="RefSeq" id="WP_295819493.1">
    <property type="nucleotide sequence ID" value="NZ_JBHRZG010000010.1"/>
</dbReference>
<protein>
    <submittedName>
        <fullName evidence="1">Uncharacterized protein</fullName>
    </submittedName>
</protein>
<evidence type="ECO:0000313" key="1">
    <source>
        <dbReference type="EMBL" id="MFC3833275.1"/>
    </source>
</evidence>
<reference evidence="2" key="1">
    <citation type="journal article" date="2019" name="Int. J. Syst. Evol. Microbiol.">
        <title>The Global Catalogue of Microorganisms (GCM) 10K type strain sequencing project: providing services to taxonomists for standard genome sequencing and annotation.</title>
        <authorList>
            <consortium name="The Broad Institute Genomics Platform"/>
            <consortium name="The Broad Institute Genome Sequencing Center for Infectious Disease"/>
            <person name="Wu L."/>
            <person name="Ma J."/>
        </authorList>
    </citation>
    <scope>NUCLEOTIDE SEQUENCE [LARGE SCALE GENOMIC DNA]</scope>
    <source>
        <strain evidence="2">CCTCC AB 2017081</strain>
    </source>
</reference>
<evidence type="ECO:0000313" key="2">
    <source>
        <dbReference type="Proteomes" id="UP001595803"/>
    </source>
</evidence>
<keyword evidence="2" id="KW-1185">Reference proteome</keyword>
<sequence>MPTPLFRSVMSVLFVLGALWGAGRVQGQVVGVLPFVSVGQKWPQAQESYVIRVSAQDAGKPVNLEVYSPTFNLADYVDGRRSAGYFGDELYRKNEVFQSTFTLSGPGGPVVERRYGMNREHTWDSLFAGGLAAGTYTLKVVSSGDGKNSFALRVAAPFVLETSDFSVNARASEKAAVLAATLNVTPDWVGKTVGLVNYDIDGATEAETWVIQPGGTRVNLKPSGNGETVTDPFTITAAQVGPWQVYIRVLPSTKQFSNAIRYSFRLDGQPVRAQVGGFAPPDGLKISNQLLVEVVDPQGQPIPGSSYALVGDAVVRPQLPAGYVPVSASIVQGTGNITSPAEVRFQPGFTKVRFVARPPSGRLVVDAVAIYGTQRIPLSGTPFEVAGRTLSTPATVPLAPGDYLVRPGAVPGATVSPPLPGQVTDSATSRVTVEYRVLTDITLTTSPDIVNACDVTQVTATARTDFAQRLPGRLKLTLPSGWSTDYPLEVPGEFSAGLPLRLKVPVRVCRSDMAEAILDPIDLRTTSMARVRSPGGSNVTRNVQGGARASLAKTLEAVGSGYTVTLRLAVDSTLNNVKLIDPLPSGGSRSALNVQGPAGTTPRARFEGDAVILAQVVPGTYVITYTLVSDLPADRVSSVPDLDW</sequence>